<organism evidence="3 4">
    <name type="scientific">Solanum pennellii</name>
    <name type="common">Tomato</name>
    <name type="synonym">Lycopersicon pennellii</name>
    <dbReference type="NCBI Taxonomy" id="28526"/>
    <lineage>
        <taxon>Eukaryota</taxon>
        <taxon>Viridiplantae</taxon>
        <taxon>Streptophyta</taxon>
        <taxon>Embryophyta</taxon>
        <taxon>Tracheophyta</taxon>
        <taxon>Spermatophyta</taxon>
        <taxon>Magnoliopsida</taxon>
        <taxon>eudicotyledons</taxon>
        <taxon>Gunneridae</taxon>
        <taxon>Pentapetalae</taxon>
        <taxon>asterids</taxon>
        <taxon>lamiids</taxon>
        <taxon>Solanales</taxon>
        <taxon>Solanaceae</taxon>
        <taxon>Solanoideae</taxon>
        <taxon>Solaneae</taxon>
        <taxon>Solanum</taxon>
        <taxon>Solanum subgen. Lycopersicon</taxon>
    </lineage>
</organism>
<dbReference type="InterPro" id="IPR021109">
    <property type="entry name" value="Peptidase_aspartic_dom_sf"/>
</dbReference>
<sequence>MKQKSTESYREFAYRWRKETARVRPPMTEKEIVEVFVRVQEPEYYDRNMLLVGAKFAEIVTIGETIEDGLKSGKIARVAASPGSSGLLRKKREEVSPPQQGSYDPPRPKFEKRPSRNFTVLAESRTKLAVASLSVKEKKEFVIFTPAKVVAFVPSETLVKPKFVTETAAAQGRSHNKALHIAVICREKVVNRVLVNDGSGLNICPLSTLRQLRFDLGKLEQNQVNVRAFDGVQRDTLGAVNLTIQMGPAEFSAQFQVLDIDTSYNLLLGRSFIHMAGAVPSTLHQMMKLVWKNEELVIHGEGSHLGRQVPIIDEMPRGTDFYTVELVNATGEDLAPQTPMPAVYKMIAYVMLQNGFEPGFGLGRDSQGIIEPVPIVVKGSRYSLGYILTDDDMKVKKKTDQALTKPIPHLYQSFPIREYAEHEDLREGICDLFEEIDVVVEEEVELAVIRDAHPGEVLRNWTSTPILIPQTLRKKGVISCTLKSVVFRKRPETHRDDEVDDYEKESEEPDYVANEFRQFENQHKPNLEETETVNLGDSECVKEVKISTHLNEAQKEGLVHLLAEYSVVFVWEVGDMQGLSTDVVSHKLPINPGFDPVKQKTRKFKPELSLKIKKEIPKNIESRLVEVTQYPTWLANIVPVATKDGKIRICVNYRDLNKASPKDKFPLPNIHILIDNCARHEMQSFVDCYAGYHKILMDEEDVEKTTFITPWGVYHYRVMPFGLKNAGATYMRDMTTIFHDMIHKEIEVYVDDVIVKSRESSDHLTHLRKFFERLRHYNLKLNPAKCAFGVPAGKLLGFIVSRRGIELDPSKTKAIQELPPPKTRKRGEDISEAYQGWRLFFDGEENHQGKGIGAVLVSESRQNYPMAAKLPFDCTNNMDEYEACILDILPEYSELADALATIASMIKHPDTDYIDPLDIELKEYPVHYSHVEAEPDGLPWYLVINKYLESGAYPEDVTSNQKKSIRRMSLNFFLCGEILYKRTPDLGL</sequence>
<evidence type="ECO:0000256" key="1">
    <source>
        <dbReference type="SAM" id="MobiDB-lite"/>
    </source>
</evidence>
<dbReference type="Gene3D" id="2.40.70.10">
    <property type="entry name" value="Acid Proteases"/>
    <property type="match status" value="1"/>
</dbReference>
<dbReference type="Pfam" id="PF00078">
    <property type="entry name" value="RVT_1"/>
    <property type="match status" value="1"/>
</dbReference>
<accession>A0ABM1FQZ0</accession>
<dbReference type="Gene3D" id="3.10.10.10">
    <property type="entry name" value="HIV Type 1 Reverse Transcriptase, subunit A, domain 1"/>
    <property type="match status" value="1"/>
</dbReference>
<dbReference type="Pfam" id="PF01585">
    <property type="entry name" value="G-patch"/>
    <property type="match status" value="1"/>
</dbReference>
<dbReference type="SMART" id="SM00443">
    <property type="entry name" value="G_patch"/>
    <property type="match status" value="1"/>
</dbReference>
<dbReference type="InterPro" id="IPR000477">
    <property type="entry name" value="RT_dom"/>
</dbReference>
<proteinExistence type="predicted"/>
<dbReference type="PANTHER" id="PTHR24559:SF457">
    <property type="entry name" value="RNA-DIRECTED DNA POLYMERASE HOMOLOG"/>
    <property type="match status" value="1"/>
</dbReference>
<dbReference type="InterPro" id="IPR053134">
    <property type="entry name" value="RNA-dir_DNA_polymerase"/>
</dbReference>
<dbReference type="SUPFAM" id="SSF56672">
    <property type="entry name" value="DNA/RNA polymerases"/>
    <property type="match status" value="1"/>
</dbReference>
<dbReference type="RefSeq" id="XP_015060443.1">
    <property type="nucleotide sequence ID" value="XM_015204957.1"/>
</dbReference>
<gene>
    <name evidence="4" type="primary">LOC107006392</name>
</gene>
<evidence type="ECO:0000313" key="3">
    <source>
        <dbReference type="Proteomes" id="UP000694930"/>
    </source>
</evidence>
<feature type="region of interest" description="Disordered" evidence="1">
    <location>
        <begin position="83"/>
        <end position="116"/>
    </location>
</feature>
<name>A0ABM1FQZ0_SOLPN</name>
<dbReference type="InterPro" id="IPR000467">
    <property type="entry name" value="G_patch_dom"/>
</dbReference>
<dbReference type="GeneID" id="107006392"/>
<dbReference type="Proteomes" id="UP000694930">
    <property type="component" value="Chromosome 12"/>
</dbReference>
<reference evidence="4" key="2">
    <citation type="submission" date="2025-08" db="UniProtKB">
        <authorList>
            <consortium name="RefSeq"/>
        </authorList>
    </citation>
    <scope>IDENTIFICATION</scope>
</reference>
<protein>
    <submittedName>
        <fullName evidence="4">Uncharacterized protein LOC107006392</fullName>
    </submittedName>
</protein>
<reference evidence="3" key="1">
    <citation type="journal article" date="2014" name="Nat. Genet.">
        <title>The genome of the stress-tolerant wild tomato species Solanum pennellii.</title>
        <authorList>
            <person name="Bolger A."/>
            <person name="Scossa F."/>
            <person name="Bolger M.E."/>
            <person name="Lanz C."/>
            <person name="Maumus F."/>
            <person name="Tohge T."/>
            <person name="Quesneville H."/>
            <person name="Alseekh S."/>
            <person name="Sorensen I."/>
            <person name="Lichtenstein G."/>
            <person name="Fich E.A."/>
            <person name="Conte M."/>
            <person name="Keller H."/>
            <person name="Schneeberger K."/>
            <person name="Schwacke R."/>
            <person name="Ofner I."/>
            <person name="Vrebalov J."/>
            <person name="Xu Y."/>
            <person name="Osorio S."/>
            <person name="Aflitos S.A."/>
            <person name="Schijlen E."/>
            <person name="Jimenez-Gomez J.M."/>
            <person name="Ryngajllo M."/>
            <person name="Kimura S."/>
            <person name="Kumar R."/>
            <person name="Koenig D."/>
            <person name="Headland L.R."/>
            <person name="Maloof J.N."/>
            <person name="Sinha N."/>
            <person name="van Ham R.C."/>
            <person name="Lankhorst R.K."/>
            <person name="Mao L."/>
            <person name="Vogel A."/>
            <person name="Arsova B."/>
            <person name="Panstruga R."/>
            <person name="Fei Z."/>
            <person name="Rose J.K."/>
            <person name="Zamir D."/>
            <person name="Carrari F."/>
            <person name="Giovannoni J.J."/>
            <person name="Weigel D."/>
            <person name="Usadel B."/>
            <person name="Fernie A.R."/>
        </authorList>
    </citation>
    <scope>NUCLEOTIDE SEQUENCE [LARGE SCALE GENOMIC DNA]</scope>
    <source>
        <strain evidence="3">cv. LA0716</strain>
    </source>
</reference>
<dbReference type="InterPro" id="IPR043502">
    <property type="entry name" value="DNA/RNA_pol_sf"/>
</dbReference>
<dbReference type="InterPro" id="IPR043128">
    <property type="entry name" value="Rev_trsase/Diguanyl_cyclase"/>
</dbReference>
<dbReference type="PROSITE" id="PS50174">
    <property type="entry name" value="G_PATCH"/>
    <property type="match status" value="1"/>
</dbReference>
<feature type="domain" description="G-patch" evidence="2">
    <location>
        <begin position="350"/>
        <end position="389"/>
    </location>
</feature>
<keyword evidence="3" id="KW-1185">Reference proteome</keyword>
<dbReference type="CDD" id="cd00303">
    <property type="entry name" value="retropepsin_like"/>
    <property type="match status" value="1"/>
</dbReference>
<dbReference type="PANTHER" id="PTHR24559">
    <property type="entry name" value="TRANSPOSON TY3-I GAG-POL POLYPROTEIN"/>
    <property type="match status" value="1"/>
</dbReference>
<dbReference type="CDD" id="cd01647">
    <property type="entry name" value="RT_LTR"/>
    <property type="match status" value="1"/>
</dbReference>
<evidence type="ECO:0000259" key="2">
    <source>
        <dbReference type="PROSITE" id="PS50174"/>
    </source>
</evidence>
<evidence type="ECO:0000313" key="4">
    <source>
        <dbReference type="RefSeq" id="XP_015060443.1"/>
    </source>
</evidence>
<dbReference type="Gene3D" id="3.30.70.270">
    <property type="match status" value="1"/>
</dbReference>